<accession>A0A1I8EWR3</accession>
<feature type="region of interest" description="Disordered" evidence="10">
    <location>
        <begin position="236"/>
        <end position="255"/>
    </location>
</feature>
<protein>
    <recommendedName>
        <fullName evidence="9">Riboflavin transporter</fullName>
    </recommendedName>
</protein>
<organism evidence="11">
    <name type="scientific">Wuchereria bancrofti</name>
    <dbReference type="NCBI Taxonomy" id="6293"/>
    <lineage>
        <taxon>Eukaryota</taxon>
        <taxon>Metazoa</taxon>
        <taxon>Ecdysozoa</taxon>
        <taxon>Nematoda</taxon>
        <taxon>Chromadorea</taxon>
        <taxon>Rhabditida</taxon>
        <taxon>Spirurina</taxon>
        <taxon>Spiruromorpha</taxon>
        <taxon>Filarioidea</taxon>
        <taxon>Onchocercidae</taxon>
        <taxon>Wuchereria</taxon>
    </lineage>
</organism>
<dbReference type="GO" id="GO:0005886">
    <property type="term" value="C:plasma membrane"/>
    <property type="evidence" value="ECO:0007669"/>
    <property type="project" value="UniProtKB-SubCell"/>
</dbReference>
<evidence type="ECO:0000256" key="9">
    <source>
        <dbReference type="RuleBase" id="RU368035"/>
    </source>
</evidence>
<proteinExistence type="inferred from homology"/>
<keyword evidence="4 9" id="KW-0813">Transport</keyword>
<dbReference type="PANTHER" id="PTHR12929:SF10">
    <property type="entry name" value="RIBOFLAVIN TRANSPORTER"/>
    <property type="match status" value="1"/>
</dbReference>
<evidence type="ECO:0000313" key="11">
    <source>
        <dbReference type="WBParaSite" id="maker-PairedContig_5569-snap-gene-0.24-mRNA-1"/>
    </source>
</evidence>
<evidence type="ECO:0000256" key="1">
    <source>
        <dbReference type="ARBA" id="ARBA00000215"/>
    </source>
</evidence>
<evidence type="ECO:0000256" key="10">
    <source>
        <dbReference type="SAM" id="MobiDB-lite"/>
    </source>
</evidence>
<evidence type="ECO:0000256" key="2">
    <source>
        <dbReference type="ARBA" id="ARBA00004651"/>
    </source>
</evidence>
<dbReference type="STRING" id="6293.A0A1I8EWR3"/>
<feature type="transmembrane region" description="Helical" evidence="9">
    <location>
        <begin position="339"/>
        <end position="359"/>
    </location>
</feature>
<evidence type="ECO:0000256" key="8">
    <source>
        <dbReference type="ARBA" id="ARBA00023136"/>
    </source>
</evidence>
<name>A0A1I8EWR3_WUCBA</name>
<reference evidence="11" key="1">
    <citation type="submission" date="2016-11" db="UniProtKB">
        <authorList>
            <consortium name="WormBaseParasite"/>
        </authorList>
    </citation>
    <scope>IDENTIFICATION</scope>
    <source>
        <strain evidence="11">pt0022</strain>
    </source>
</reference>
<dbReference type="Pfam" id="PF06237">
    <property type="entry name" value="SLC52_ribofla_tr"/>
    <property type="match status" value="1"/>
</dbReference>
<feature type="transmembrane region" description="Helical" evidence="9">
    <location>
        <begin position="277"/>
        <end position="298"/>
    </location>
</feature>
<feature type="transmembrane region" description="Helical" evidence="9">
    <location>
        <begin position="310"/>
        <end position="332"/>
    </location>
</feature>
<feature type="transmembrane region" description="Helical" evidence="9">
    <location>
        <begin position="117"/>
        <end position="138"/>
    </location>
</feature>
<keyword evidence="5 9" id="KW-1003">Cell membrane</keyword>
<comment type="similarity">
    <text evidence="3 9">Belongs to the riboflavin transporter family.</text>
</comment>
<dbReference type="AlphaFoldDB" id="A0A1I8EWR3"/>
<evidence type="ECO:0000256" key="6">
    <source>
        <dbReference type="ARBA" id="ARBA00022692"/>
    </source>
</evidence>
<comment type="function">
    <text evidence="9">Plasma membrane transporter mediating the uptake by cells of the water soluble vitamin B2/riboflavin that plays a key role in biochemical oxidation-reduction reactions of the carbohydrate, lipid, and amino acid metabolism.</text>
</comment>
<feature type="transmembrane region" description="Helical" evidence="9">
    <location>
        <begin position="365"/>
        <end position="389"/>
    </location>
</feature>
<dbReference type="InterPro" id="IPR009357">
    <property type="entry name" value="Riboflavin_transptr"/>
</dbReference>
<dbReference type="GO" id="GO:0032217">
    <property type="term" value="F:riboflavin transmembrane transporter activity"/>
    <property type="evidence" value="ECO:0007669"/>
    <property type="project" value="UniProtKB-UniRule"/>
</dbReference>
<dbReference type="WBParaSite" id="maker-PairedContig_5569-snap-gene-0.24-mRNA-1">
    <property type="protein sequence ID" value="maker-PairedContig_5569-snap-gene-0.24-mRNA-1"/>
    <property type="gene ID" value="maker-PairedContig_5569-snap-gene-0.24"/>
</dbReference>
<keyword evidence="6 9" id="KW-0812">Transmembrane</keyword>
<dbReference type="PANTHER" id="PTHR12929">
    <property type="entry name" value="SOLUTE CARRIER FAMILY 52"/>
    <property type="match status" value="1"/>
</dbReference>
<feature type="transmembrane region" description="Helical" evidence="9">
    <location>
        <begin position="150"/>
        <end position="170"/>
    </location>
</feature>
<evidence type="ECO:0000256" key="5">
    <source>
        <dbReference type="ARBA" id="ARBA00022475"/>
    </source>
</evidence>
<comment type="subcellular location">
    <subcellularLocation>
        <location evidence="2 9">Cell membrane</location>
        <topology evidence="2 9">Multi-pass membrane protein</topology>
    </subcellularLocation>
</comment>
<feature type="transmembrane region" description="Helical" evidence="9">
    <location>
        <begin position="198"/>
        <end position="218"/>
    </location>
</feature>
<evidence type="ECO:0000256" key="3">
    <source>
        <dbReference type="ARBA" id="ARBA00006366"/>
    </source>
</evidence>
<evidence type="ECO:0000256" key="4">
    <source>
        <dbReference type="ARBA" id="ARBA00022448"/>
    </source>
</evidence>
<feature type="transmembrane region" description="Helical" evidence="9">
    <location>
        <begin position="83"/>
        <end position="105"/>
    </location>
</feature>
<sequence length="444" mass="48896">MGITKRRSLCKLQKKSYNDDQVINLHLHRIIRLYVMAEYKFCMVGAAVTHRETTGRMELAVTASIGPLVYSIIRKLSKVSIPIPAMILTLLIFCCLCTVLMALFWSQTIFLFGQERSVVLMILLFGMALVNATSNVLFMPYMATFHDSYLTAYFVGMGLSSLFPSIVSILQGSGNNCVVVNGTSIQTSGFLQFGVKEFNFIMLSWMLLATVAFVYLIFLKNAEIAGKKELSTDQLPKKLSPSVDEPGSLSNREFSPLNQCTETYGAENRSHTNNLRLILLLFLIASISAQMNGIVPSIQSYASLPFSQKTYHLGLTLSNIVSPIVCFLPLFVKINGLSVLVSLTMVSTVLTGLIIAFAAMSPTPILQFSVWGSILIIVMVVCSVALNSFLRTVLATVLGNDTTDREMRLFWGGLFIQVGSLLGSIAMFPLINILHLFISAPPCQ</sequence>
<keyword evidence="7 9" id="KW-1133">Transmembrane helix</keyword>
<feature type="transmembrane region" description="Helical" evidence="9">
    <location>
        <begin position="409"/>
        <end position="438"/>
    </location>
</feature>
<evidence type="ECO:0000256" key="7">
    <source>
        <dbReference type="ARBA" id="ARBA00022989"/>
    </source>
</evidence>
<keyword evidence="8 9" id="KW-0472">Membrane</keyword>
<comment type="catalytic activity">
    <reaction evidence="1 9">
        <text>riboflavin(in) = riboflavin(out)</text>
        <dbReference type="Rhea" id="RHEA:35015"/>
        <dbReference type="ChEBI" id="CHEBI:57986"/>
    </reaction>
</comment>